<organism evidence="1 2">
    <name type="scientific">Melipona bicolor</name>
    <dbReference type="NCBI Taxonomy" id="60889"/>
    <lineage>
        <taxon>Eukaryota</taxon>
        <taxon>Metazoa</taxon>
        <taxon>Ecdysozoa</taxon>
        <taxon>Arthropoda</taxon>
        <taxon>Hexapoda</taxon>
        <taxon>Insecta</taxon>
        <taxon>Pterygota</taxon>
        <taxon>Neoptera</taxon>
        <taxon>Endopterygota</taxon>
        <taxon>Hymenoptera</taxon>
        <taxon>Apocrita</taxon>
        <taxon>Aculeata</taxon>
        <taxon>Apoidea</taxon>
        <taxon>Anthophila</taxon>
        <taxon>Apidae</taxon>
        <taxon>Melipona</taxon>
    </lineage>
</organism>
<accession>A0AA40G630</accession>
<sequence length="110" mass="12424">MNRVYEIQNCEATRICILAVNDNVLFCDIASQIQLQSVKNVNECEFREPKRVSLEDPSATMFKSVAGRDQTRCVKSGEFGRESIGSCARIAQTTFNPDHHITGTSVWRVR</sequence>
<dbReference type="Proteomes" id="UP001177670">
    <property type="component" value="Unassembled WGS sequence"/>
</dbReference>
<dbReference type="EMBL" id="JAHYIQ010000005">
    <property type="protein sequence ID" value="KAK1131702.1"/>
    <property type="molecule type" value="Genomic_DNA"/>
</dbReference>
<name>A0AA40G630_9HYME</name>
<evidence type="ECO:0000313" key="2">
    <source>
        <dbReference type="Proteomes" id="UP001177670"/>
    </source>
</evidence>
<protein>
    <submittedName>
        <fullName evidence="1">Uncharacterized protein</fullName>
    </submittedName>
</protein>
<comment type="caution">
    <text evidence="1">The sequence shown here is derived from an EMBL/GenBank/DDBJ whole genome shotgun (WGS) entry which is preliminary data.</text>
</comment>
<gene>
    <name evidence="1" type="ORF">K0M31_015862</name>
</gene>
<dbReference type="AlphaFoldDB" id="A0AA40G630"/>
<evidence type="ECO:0000313" key="1">
    <source>
        <dbReference type="EMBL" id="KAK1131702.1"/>
    </source>
</evidence>
<keyword evidence="2" id="KW-1185">Reference proteome</keyword>
<proteinExistence type="predicted"/>
<reference evidence="1" key="1">
    <citation type="submission" date="2021-10" db="EMBL/GenBank/DDBJ databases">
        <title>Melipona bicolor Genome sequencing and assembly.</title>
        <authorList>
            <person name="Araujo N.S."/>
            <person name="Arias M.C."/>
        </authorList>
    </citation>
    <scope>NUCLEOTIDE SEQUENCE</scope>
    <source>
        <strain evidence="1">USP_2M_L1-L4_2017</strain>
        <tissue evidence="1">Whole body</tissue>
    </source>
</reference>